<protein>
    <submittedName>
        <fullName evidence="1">Uncharacterized protein</fullName>
    </submittedName>
</protein>
<proteinExistence type="predicted"/>
<dbReference type="Proteomes" id="UP000003688">
    <property type="component" value="Unassembled WGS sequence"/>
</dbReference>
<name>B9XES3_PEDPL</name>
<keyword evidence="2" id="KW-1185">Reference proteome</keyword>
<evidence type="ECO:0000313" key="1">
    <source>
        <dbReference type="EMBL" id="EEF61787.1"/>
    </source>
</evidence>
<gene>
    <name evidence="1" type="ORF">Cflav_PD4827</name>
</gene>
<evidence type="ECO:0000313" key="2">
    <source>
        <dbReference type="Proteomes" id="UP000003688"/>
    </source>
</evidence>
<reference evidence="1 2" key="1">
    <citation type="journal article" date="2011" name="J. Bacteriol.">
        <title>Genome sequence of 'Pedosphaera parvula' Ellin514, an aerobic Verrucomicrobial isolate from pasture soil.</title>
        <authorList>
            <person name="Kant R."/>
            <person name="van Passel M.W."/>
            <person name="Sangwan P."/>
            <person name="Palva A."/>
            <person name="Lucas S."/>
            <person name="Copeland A."/>
            <person name="Lapidus A."/>
            <person name="Glavina Del Rio T."/>
            <person name="Dalin E."/>
            <person name="Tice H."/>
            <person name="Bruce D."/>
            <person name="Goodwin L."/>
            <person name="Pitluck S."/>
            <person name="Chertkov O."/>
            <person name="Larimer F.W."/>
            <person name="Land M.L."/>
            <person name="Hauser L."/>
            <person name="Brettin T.S."/>
            <person name="Detter J.C."/>
            <person name="Han S."/>
            <person name="de Vos W.M."/>
            <person name="Janssen P.H."/>
            <person name="Smidt H."/>
        </authorList>
    </citation>
    <scope>NUCLEOTIDE SEQUENCE [LARGE SCALE GENOMIC DNA]</scope>
    <source>
        <strain evidence="1 2">Ellin514</strain>
    </source>
</reference>
<sequence length="120" mass="13314">MSETERGIGRLIGWGAWKSPEAARSPGRIFPHPALSHAQRERVTTSGSAWLIGHDGADCHHGLFSHQSTTPFLTFFLEYGLNDYGEVTTPVVVLSVIVPCWKLFRTRLVEPLTVNWSLVG</sequence>
<accession>B9XES3</accession>
<dbReference type="EMBL" id="ABOX02000008">
    <property type="protein sequence ID" value="EEF61787.1"/>
    <property type="molecule type" value="Genomic_DNA"/>
</dbReference>
<comment type="caution">
    <text evidence="1">The sequence shown here is derived from an EMBL/GenBank/DDBJ whole genome shotgun (WGS) entry which is preliminary data.</text>
</comment>
<dbReference type="AlphaFoldDB" id="B9XES3"/>
<organism evidence="1 2">
    <name type="scientific">Pedosphaera parvula (strain Ellin514)</name>
    <dbReference type="NCBI Taxonomy" id="320771"/>
    <lineage>
        <taxon>Bacteria</taxon>
        <taxon>Pseudomonadati</taxon>
        <taxon>Verrucomicrobiota</taxon>
        <taxon>Pedosphaerae</taxon>
        <taxon>Pedosphaerales</taxon>
        <taxon>Pedosphaeraceae</taxon>
        <taxon>Pedosphaera</taxon>
    </lineage>
</organism>